<evidence type="ECO:0000313" key="3">
    <source>
        <dbReference type="Proteomes" id="UP001151760"/>
    </source>
</evidence>
<dbReference type="Pfam" id="PF14111">
    <property type="entry name" value="DUF4283"/>
    <property type="match status" value="1"/>
</dbReference>
<dbReference type="PANTHER" id="PTHR31286:SF99">
    <property type="entry name" value="DUF4283 DOMAIN-CONTAINING PROTEIN"/>
    <property type="match status" value="1"/>
</dbReference>
<protein>
    <submittedName>
        <fullName evidence="2">Retrovirus-related pol polyprotein from transposon TNT 1-94</fullName>
    </submittedName>
</protein>
<name>A0ABQ5ESP2_9ASTR</name>
<dbReference type="InterPro" id="IPR040256">
    <property type="entry name" value="At4g02000-like"/>
</dbReference>
<reference evidence="2" key="2">
    <citation type="submission" date="2022-01" db="EMBL/GenBank/DDBJ databases">
        <authorList>
            <person name="Yamashiro T."/>
            <person name="Shiraishi A."/>
            <person name="Satake H."/>
            <person name="Nakayama K."/>
        </authorList>
    </citation>
    <scope>NUCLEOTIDE SEQUENCE</scope>
</reference>
<dbReference type="PANTHER" id="PTHR31286">
    <property type="entry name" value="GLYCINE-RICH CELL WALL STRUCTURAL PROTEIN 1.8-LIKE"/>
    <property type="match status" value="1"/>
</dbReference>
<organism evidence="2 3">
    <name type="scientific">Tanacetum coccineum</name>
    <dbReference type="NCBI Taxonomy" id="301880"/>
    <lineage>
        <taxon>Eukaryota</taxon>
        <taxon>Viridiplantae</taxon>
        <taxon>Streptophyta</taxon>
        <taxon>Embryophyta</taxon>
        <taxon>Tracheophyta</taxon>
        <taxon>Spermatophyta</taxon>
        <taxon>Magnoliopsida</taxon>
        <taxon>eudicotyledons</taxon>
        <taxon>Gunneridae</taxon>
        <taxon>Pentapetalae</taxon>
        <taxon>asterids</taxon>
        <taxon>campanulids</taxon>
        <taxon>Asterales</taxon>
        <taxon>Asteraceae</taxon>
        <taxon>Asteroideae</taxon>
        <taxon>Anthemideae</taxon>
        <taxon>Anthemidinae</taxon>
        <taxon>Tanacetum</taxon>
    </lineage>
</organism>
<reference evidence="2" key="1">
    <citation type="journal article" date="2022" name="Int. J. Mol. Sci.">
        <title>Draft Genome of Tanacetum Coccineum: Genomic Comparison of Closely Related Tanacetum-Family Plants.</title>
        <authorList>
            <person name="Yamashiro T."/>
            <person name="Shiraishi A."/>
            <person name="Nakayama K."/>
            <person name="Satake H."/>
        </authorList>
    </citation>
    <scope>NUCLEOTIDE SEQUENCE</scope>
</reference>
<gene>
    <name evidence="2" type="ORF">Tco_0989082</name>
</gene>
<dbReference type="EMBL" id="BQNB010016639">
    <property type="protein sequence ID" value="GJT54028.1"/>
    <property type="molecule type" value="Genomic_DNA"/>
</dbReference>
<dbReference type="Proteomes" id="UP001151760">
    <property type="component" value="Unassembled WGS sequence"/>
</dbReference>
<accession>A0ABQ5ESP2</accession>
<proteinExistence type="predicted"/>
<keyword evidence="3" id="KW-1185">Reference proteome</keyword>
<sequence>MEKVIMGKDGKPMKAGRSVHFDTKVGATSALNVGDESEVSTRAGVSVYAAATETVLCDMNEKVQAEWEDHEVHAMKTSITSVVGDTGDAEINVGVQSSKKSFVNVVNSERHVSKLNFKKLFNTDQEEEGSDFVLPMEAINTIQYWFINTLVGFFVEKSVAFPLVQNYVSNTWGKFGFQKVMRDDGGFFYFKFTSLSGVEQVLQQGPWMIRNTPLVLNKWMPNLSLSKEGVSKVPVWVKMHKVTVVAYSEDGLSLIASQIG</sequence>
<evidence type="ECO:0000313" key="2">
    <source>
        <dbReference type="EMBL" id="GJT54028.1"/>
    </source>
</evidence>
<evidence type="ECO:0000259" key="1">
    <source>
        <dbReference type="Pfam" id="PF14111"/>
    </source>
</evidence>
<dbReference type="InterPro" id="IPR025558">
    <property type="entry name" value="DUF4283"/>
</dbReference>
<feature type="domain" description="DUF4283" evidence="1">
    <location>
        <begin position="148"/>
        <end position="225"/>
    </location>
</feature>
<comment type="caution">
    <text evidence="2">The sequence shown here is derived from an EMBL/GenBank/DDBJ whole genome shotgun (WGS) entry which is preliminary data.</text>
</comment>